<name>A0ABV0P1V5_9TELE</name>
<accession>A0ABV0P1V5</accession>
<proteinExistence type="predicted"/>
<feature type="non-terminal residue" evidence="2">
    <location>
        <position position="1"/>
    </location>
</feature>
<gene>
    <name evidence="2" type="ORF">GOODEAATRI_034174</name>
</gene>
<keyword evidence="1" id="KW-0472">Membrane</keyword>
<organism evidence="2 3">
    <name type="scientific">Goodea atripinnis</name>
    <dbReference type="NCBI Taxonomy" id="208336"/>
    <lineage>
        <taxon>Eukaryota</taxon>
        <taxon>Metazoa</taxon>
        <taxon>Chordata</taxon>
        <taxon>Craniata</taxon>
        <taxon>Vertebrata</taxon>
        <taxon>Euteleostomi</taxon>
        <taxon>Actinopterygii</taxon>
        <taxon>Neopterygii</taxon>
        <taxon>Teleostei</taxon>
        <taxon>Neoteleostei</taxon>
        <taxon>Acanthomorphata</taxon>
        <taxon>Ovalentaria</taxon>
        <taxon>Atherinomorphae</taxon>
        <taxon>Cyprinodontiformes</taxon>
        <taxon>Goodeidae</taxon>
        <taxon>Goodea</taxon>
    </lineage>
</organism>
<dbReference type="Proteomes" id="UP001476798">
    <property type="component" value="Unassembled WGS sequence"/>
</dbReference>
<evidence type="ECO:0000313" key="3">
    <source>
        <dbReference type="Proteomes" id="UP001476798"/>
    </source>
</evidence>
<reference evidence="2 3" key="1">
    <citation type="submission" date="2021-06" db="EMBL/GenBank/DDBJ databases">
        <authorList>
            <person name="Palmer J.M."/>
        </authorList>
    </citation>
    <scope>NUCLEOTIDE SEQUENCE [LARGE SCALE GENOMIC DNA]</scope>
    <source>
        <strain evidence="2 3">GA_2019</strain>
        <tissue evidence="2">Muscle</tissue>
    </source>
</reference>
<protein>
    <submittedName>
        <fullName evidence="2">Uncharacterized protein</fullName>
    </submittedName>
</protein>
<comment type="caution">
    <text evidence="2">The sequence shown here is derived from an EMBL/GenBank/DDBJ whole genome shotgun (WGS) entry which is preliminary data.</text>
</comment>
<keyword evidence="1" id="KW-0812">Transmembrane</keyword>
<evidence type="ECO:0000313" key="2">
    <source>
        <dbReference type="EMBL" id="MEQ2177014.1"/>
    </source>
</evidence>
<keyword evidence="3" id="KW-1185">Reference proteome</keyword>
<feature type="transmembrane region" description="Helical" evidence="1">
    <location>
        <begin position="12"/>
        <end position="36"/>
    </location>
</feature>
<sequence>KTPPSGSIPGSMFLFGLLTVMFVSVVVLLLLLGLLVRQHMNRKCNGKTKTSGGTC</sequence>
<dbReference type="EMBL" id="JAHRIO010058119">
    <property type="protein sequence ID" value="MEQ2177014.1"/>
    <property type="molecule type" value="Genomic_DNA"/>
</dbReference>
<evidence type="ECO:0000256" key="1">
    <source>
        <dbReference type="SAM" id="Phobius"/>
    </source>
</evidence>
<keyword evidence="1" id="KW-1133">Transmembrane helix</keyword>